<dbReference type="Proteomes" id="UP000077755">
    <property type="component" value="Chromosome 2"/>
</dbReference>
<evidence type="ECO:0000313" key="3">
    <source>
        <dbReference type="Proteomes" id="UP000077755"/>
    </source>
</evidence>
<dbReference type="PANTHER" id="PTHR36484">
    <property type="entry name" value="OS01G0558700 PROTEIN"/>
    <property type="match status" value="1"/>
</dbReference>
<organism evidence="2 3">
    <name type="scientific">Daucus carota subsp. sativus</name>
    <name type="common">Carrot</name>
    <dbReference type="NCBI Taxonomy" id="79200"/>
    <lineage>
        <taxon>Eukaryota</taxon>
        <taxon>Viridiplantae</taxon>
        <taxon>Streptophyta</taxon>
        <taxon>Embryophyta</taxon>
        <taxon>Tracheophyta</taxon>
        <taxon>Spermatophyta</taxon>
        <taxon>Magnoliopsida</taxon>
        <taxon>eudicotyledons</taxon>
        <taxon>Gunneridae</taxon>
        <taxon>Pentapetalae</taxon>
        <taxon>asterids</taxon>
        <taxon>campanulids</taxon>
        <taxon>Apiales</taxon>
        <taxon>Apiaceae</taxon>
        <taxon>Apioideae</taxon>
        <taxon>Scandiceae</taxon>
        <taxon>Daucinae</taxon>
        <taxon>Daucus</taxon>
        <taxon>Daucus sect. Daucus</taxon>
    </lineage>
</organism>
<sequence>MEESSIGRTQTKTETGSVNGEDSEDVEHKESVKRARSDNCFTFMEVSIEPGIKSLKRLDSKKLKIQIKKWAKAVVTYARQVSDHFGSSRRL</sequence>
<reference evidence="2" key="2">
    <citation type="submission" date="2022-03" db="EMBL/GenBank/DDBJ databases">
        <title>Draft title - Genomic analysis of global carrot germplasm unveils the trajectory of domestication and the origin of high carotenoid orange carrot.</title>
        <authorList>
            <person name="Iorizzo M."/>
            <person name="Ellison S."/>
            <person name="Senalik D."/>
            <person name="Macko-Podgorni A."/>
            <person name="Grzebelus D."/>
            <person name="Bostan H."/>
            <person name="Rolling W."/>
            <person name="Curaba J."/>
            <person name="Simon P."/>
        </authorList>
    </citation>
    <scope>NUCLEOTIDE SEQUENCE</scope>
    <source>
        <tissue evidence="2">Leaf</tissue>
    </source>
</reference>
<dbReference type="EMBL" id="CP093344">
    <property type="protein sequence ID" value="WOG89354.1"/>
    <property type="molecule type" value="Genomic_DNA"/>
</dbReference>
<keyword evidence="3" id="KW-1185">Reference proteome</keyword>
<evidence type="ECO:0000256" key="1">
    <source>
        <dbReference type="SAM" id="MobiDB-lite"/>
    </source>
</evidence>
<gene>
    <name evidence="2" type="ORF">DCAR_0208592</name>
</gene>
<evidence type="ECO:0000313" key="2">
    <source>
        <dbReference type="EMBL" id="WOG89354.1"/>
    </source>
</evidence>
<dbReference type="AlphaFoldDB" id="A0AAF1AN66"/>
<dbReference type="PANTHER" id="PTHR36484:SF2">
    <property type="entry name" value="OS01G0558700 PROTEIN"/>
    <property type="match status" value="1"/>
</dbReference>
<proteinExistence type="predicted"/>
<feature type="compositionally biased region" description="Polar residues" evidence="1">
    <location>
        <begin position="1"/>
        <end position="20"/>
    </location>
</feature>
<accession>A0AAF1AN66</accession>
<reference evidence="2" key="1">
    <citation type="journal article" date="2016" name="Nat. Genet.">
        <title>A high-quality carrot genome assembly provides new insights into carotenoid accumulation and asterid genome evolution.</title>
        <authorList>
            <person name="Iorizzo M."/>
            <person name="Ellison S."/>
            <person name="Senalik D."/>
            <person name="Zeng P."/>
            <person name="Satapoomin P."/>
            <person name="Huang J."/>
            <person name="Bowman M."/>
            <person name="Iovene M."/>
            <person name="Sanseverino W."/>
            <person name="Cavagnaro P."/>
            <person name="Yildiz M."/>
            <person name="Macko-Podgorni A."/>
            <person name="Moranska E."/>
            <person name="Grzebelus E."/>
            <person name="Grzebelus D."/>
            <person name="Ashrafi H."/>
            <person name="Zheng Z."/>
            <person name="Cheng S."/>
            <person name="Spooner D."/>
            <person name="Van Deynze A."/>
            <person name="Simon P."/>
        </authorList>
    </citation>
    <scope>NUCLEOTIDE SEQUENCE</scope>
    <source>
        <tissue evidence="2">Leaf</tissue>
    </source>
</reference>
<protein>
    <submittedName>
        <fullName evidence="2">Uncharacterized protein</fullName>
    </submittedName>
</protein>
<feature type="region of interest" description="Disordered" evidence="1">
    <location>
        <begin position="1"/>
        <end position="34"/>
    </location>
</feature>
<name>A0AAF1AN66_DAUCS</name>